<protein>
    <submittedName>
        <fullName evidence="2">16544_t:CDS:1</fullName>
    </submittedName>
</protein>
<evidence type="ECO:0000313" key="3">
    <source>
        <dbReference type="Proteomes" id="UP000789396"/>
    </source>
</evidence>
<comment type="caution">
    <text evidence="2">The sequence shown here is derived from an EMBL/GenBank/DDBJ whole genome shotgun (WGS) entry which is preliminary data.</text>
</comment>
<dbReference type="AlphaFoldDB" id="A0A9N9BUG3"/>
<feature type="region of interest" description="Disordered" evidence="1">
    <location>
        <begin position="190"/>
        <end position="209"/>
    </location>
</feature>
<dbReference type="EMBL" id="CAJVPZ010006665">
    <property type="protein sequence ID" value="CAG8576325.1"/>
    <property type="molecule type" value="Genomic_DNA"/>
</dbReference>
<name>A0A9N9BUG3_9GLOM</name>
<gene>
    <name evidence="2" type="ORF">RFULGI_LOCUS5659</name>
</gene>
<organism evidence="2 3">
    <name type="scientific">Racocetra fulgida</name>
    <dbReference type="NCBI Taxonomy" id="60492"/>
    <lineage>
        <taxon>Eukaryota</taxon>
        <taxon>Fungi</taxon>
        <taxon>Fungi incertae sedis</taxon>
        <taxon>Mucoromycota</taxon>
        <taxon>Glomeromycotina</taxon>
        <taxon>Glomeromycetes</taxon>
        <taxon>Diversisporales</taxon>
        <taxon>Gigasporaceae</taxon>
        <taxon>Racocetra</taxon>
    </lineage>
</organism>
<proteinExistence type="predicted"/>
<dbReference type="OrthoDB" id="2440780at2759"/>
<feature type="compositionally biased region" description="Acidic residues" evidence="1">
    <location>
        <begin position="194"/>
        <end position="209"/>
    </location>
</feature>
<dbReference type="Proteomes" id="UP000789396">
    <property type="component" value="Unassembled WGS sequence"/>
</dbReference>
<accession>A0A9N9BUG3</accession>
<evidence type="ECO:0000313" key="2">
    <source>
        <dbReference type="EMBL" id="CAG8576325.1"/>
    </source>
</evidence>
<reference evidence="2" key="1">
    <citation type="submission" date="2021-06" db="EMBL/GenBank/DDBJ databases">
        <authorList>
            <person name="Kallberg Y."/>
            <person name="Tangrot J."/>
            <person name="Rosling A."/>
        </authorList>
    </citation>
    <scope>NUCLEOTIDE SEQUENCE</scope>
    <source>
        <strain evidence="2">IN212</strain>
    </source>
</reference>
<keyword evidence="3" id="KW-1185">Reference proteome</keyword>
<sequence length="279" mass="31920">MGYNNPPNYKCARPKFNIEELNEHKDFSKYAEYLAHKHAETLHNREFNQPVVNECNNDQINILNANIKCTLENTIKYKNLSSTLQAQQYWHPILVDDFCSSMQKHRYLTNLEPPRSNPNIFSKLQPFPDPISKTNEDCYISFNEIYGKETSKKYRPSSFQKVNTSTSSATPFLNDNNCNITKSGEAFQDVENSMNDDDDSDINDTEDYDDKSLTEQNVNSGLSLKALFSRVFVNAKLTCSTPIEVLYFSSRLYPDVCFQCGDAEILSPTPAGEQPYCSE</sequence>
<feature type="non-terminal residue" evidence="2">
    <location>
        <position position="1"/>
    </location>
</feature>
<evidence type="ECO:0000256" key="1">
    <source>
        <dbReference type="SAM" id="MobiDB-lite"/>
    </source>
</evidence>